<dbReference type="Pfam" id="PF12728">
    <property type="entry name" value="HTH_17"/>
    <property type="match status" value="1"/>
</dbReference>
<keyword evidence="3" id="KW-1185">Reference proteome</keyword>
<dbReference type="Proteomes" id="UP000029264">
    <property type="component" value="Unassembled WGS sequence"/>
</dbReference>
<reference evidence="2 3" key="1">
    <citation type="submission" date="2014-06" db="EMBL/GenBank/DDBJ databases">
        <title>Shewanella sp. YQH10.</title>
        <authorList>
            <person name="Liu Y."/>
            <person name="Zeng R."/>
        </authorList>
    </citation>
    <scope>NUCLEOTIDE SEQUENCE [LARGE SCALE GENOMIC DNA]</scope>
    <source>
        <strain evidence="2 3">YQH10</strain>
    </source>
</reference>
<organism evidence="2 3">
    <name type="scientific">Shewanella mangrovi</name>
    <dbReference type="NCBI Taxonomy" id="1515746"/>
    <lineage>
        <taxon>Bacteria</taxon>
        <taxon>Pseudomonadati</taxon>
        <taxon>Pseudomonadota</taxon>
        <taxon>Gammaproteobacteria</taxon>
        <taxon>Alteromonadales</taxon>
        <taxon>Shewanellaceae</taxon>
        <taxon>Shewanella</taxon>
    </lineage>
</organism>
<evidence type="ECO:0000259" key="1">
    <source>
        <dbReference type="Pfam" id="PF12728"/>
    </source>
</evidence>
<keyword evidence="2" id="KW-0238">DNA-binding</keyword>
<dbReference type="SUPFAM" id="SSF46955">
    <property type="entry name" value="Putative DNA-binding domain"/>
    <property type="match status" value="1"/>
</dbReference>
<dbReference type="EMBL" id="JPEO01000001">
    <property type="protein sequence ID" value="KFZ39064.1"/>
    <property type="molecule type" value="Genomic_DNA"/>
</dbReference>
<dbReference type="OrthoDB" id="6267724at2"/>
<dbReference type="InterPro" id="IPR041657">
    <property type="entry name" value="HTH_17"/>
</dbReference>
<dbReference type="STRING" id="1515746.HR45_01310"/>
<proteinExistence type="predicted"/>
<protein>
    <submittedName>
        <fullName evidence="2">DNA-binding protein</fullName>
    </submittedName>
</protein>
<evidence type="ECO:0000313" key="2">
    <source>
        <dbReference type="EMBL" id="KFZ39064.1"/>
    </source>
</evidence>
<dbReference type="RefSeq" id="WP_037438906.1">
    <property type="nucleotide sequence ID" value="NZ_JPEO01000001.1"/>
</dbReference>
<gene>
    <name evidence="2" type="ORF">HR45_01310</name>
</gene>
<accession>A0A094JLY2</accession>
<feature type="domain" description="Helix-turn-helix" evidence="1">
    <location>
        <begin position="5"/>
        <end position="52"/>
    </location>
</feature>
<dbReference type="eggNOG" id="ENOG5031ZNY">
    <property type="taxonomic scope" value="Bacteria"/>
</dbReference>
<sequence>MNNCMLTLDEVCALLDKTPSTIKRYARENLLSSVKENEQLMFPAEEVHRYLAFSKKLNR</sequence>
<evidence type="ECO:0000313" key="3">
    <source>
        <dbReference type="Proteomes" id="UP000029264"/>
    </source>
</evidence>
<comment type="caution">
    <text evidence="2">The sequence shown here is derived from an EMBL/GenBank/DDBJ whole genome shotgun (WGS) entry which is preliminary data.</text>
</comment>
<name>A0A094JLY2_9GAMM</name>
<dbReference type="AlphaFoldDB" id="A0A094JLY2"/>
<dbReference type="InterPro" id="IPR009061">
    <property type="entry name" value="DNA-bd_dom_put_sf"/>
</dbReference>
<dbReference type="GO" id="GO:0003677">
    <property type="term" value="F:DNA binding"/>
    <property type="evidence" value="ECO:0007669"/>
    <property type="project" value="UniProtKB-KW"/>
</dbReference>